<dbReference type="InterPro" id="IPR036179">
    <property type="entry name" value="Ig-like_dom_sf"/>
</dbReference>
<dbReference type="PANTHER" id="PTHR21063">
    <property type="entry name" value="LFA-3"/>
    <property type="match status" value="1"/>
</dbReference>
<organism evidence="4 5">
    <name type="scientific">Sinocyclocheilus rhinocerous</name>
    <dbReference type="NCBI Taxonomy" id="307959"/>
    <lineage>
        <taxon>Eukaryota</taxon>
        <taxon>Metazoa</taxon>
        <taxon>Chordata</taxon>
        <taxon>Craniata</taxon>
        <taxon>Vertebrata</taxon>
        <taxon>Euteleostomi</taxon>
        <taxon>Actinopterygii</taxon>
        <taxon>Neopterygii</taxon>
        <taxon>Teleostei</taxon>
        <taxon>Ostariophysi</taxon>
        <taxon>Cypriniformes</taxon>
        <taxon>Cyprinidae</taxon>
        <taxon>Cyprininae</taxon>
        <taxon>Sinocyclocheilus</taxon>
    </lineage>
</organism>
<reference evidence="4" key="1">
    <citation type="submission" date="2025-08" db="UniProtKB">
        <authorList>
            <consortium name="Ensembl"/>
        </authorList>
    </citation>
    <scope>IDENTIFICATION</scope>
</reference>
<evidence type="ECO:0000259" key="3">
    <source>
        <dbReference type="SMART" id="SM00409"/>
    </source>
</evidence>
<dbReference type="SMART" id="SM00409">
    <property type="entry name" value="IG"/>
    <property type="match status" value="2"/>
</dbReference>
<accession>A0A673LF19</accession>
<dbReference type="Ensembl" id="ENSSRHT00000077926.1">
    <property type="protein sequence ID" value="ENSSRHP00000075860.1"/>
    <property type="gene ID" value="ENSSRHG00000037666.1"/>
</dbReference>
<evidence type="ECO:0000256" key="1">
    <source>
        <dbReference type="SAM" id="Phobius"/>
    </source>
</evidence>
<dbReference type="Pfam" id="PF13927">
    <property type="entry name" value="Ig_3"/>
    <property type="match status" value="1"/>
</dbReference>
<name>A0A673LF19_9TELE</name>
<dbReference type="InterPro" id="IPR013106">
    <property type="entry name" value="Ig_V-set"/>
</dbReference>
<dbReference type="AlphaFoldDB" id="A0A673LF19"/>
<evidence type="ECO:0000313" key="4">
    <source>
        <dbReference type="Ensembl" id="ENSSRHP00000075860.1"/>
    </source>
</evidence>
<evidence type="ECO:0000313" key="5">
    <source>
        <dbReference type="Proteomes" id="UP000472270"/>
    </source>
</evidence>
<dbReference type="Proteomes" id="UP000472270">
    <property type="component" value="Unassembled WGS sequence"/>
</dbReference>
<feature type="chain" id="PRO_5025460417" description="Immunoglobulin domain-containing protein" evidence="2">
    <location>
        <begin position="16"/>
        <end position="300"/>
    </location>
</feature>
<keyword evidence="1" id="KW-0812">Transmembrane</keyword>
<keyword evidence="5" id="KW-1185">Reference proteome</keyword>
<reference evidence="4" key="2">
    <citation type="submission" date="2025-09" db="UniProtKB">
        <authorList>
            <consortium name="Ensembl"/>
        </authorList>
    </citation>
    <scope>IDENTIFICATION</scope>
</reference>
<feature type="domain" description="Immunoglobulin" evidence="3">
    <location>
        <begin position="161"/>
        <end position="264"/>
    </location>
</feature>
<dbReference type="SUPFAM" id="SSF48726">
    <property type="entry name" value="Immunoglobulin"/>
    <property type="match status" value="2"/>
</dbReference>
<protein>
    <recommendedName>
        <fullName evidence="3">Immunoglobulin domain-containing protein</fullName>
    </recommendedName>
</protein>
<keyword evidence="1" id="KW-1133">Transmembrane helix</keyword>
<evidence type="ECO:0000256" key="2">
    <source>
        <dbReference type="SAM" id="SignalP"/>
    </source>
</evidence>
<proteinExistence type="predicted"/>
<feature type="signal peptide" evidence="2">
    <location>
        <begin position="1"/>
        <end position="15"/>
    </location>
</feature>
<feature type="domain" description="Immunoglobulin" evidence="3">
    <location>
        <begin position="18"/>
        <end position="121"/>
    </location>
</feature>
<keyword evidence="1" id="KW-0472">Membrane</keyword>
<dbReference type="Pfam" id="PF07686">
    <property type="entry name" value="V-set"/>
    <property type="match status" value="1"/>
</dbReference>
<dbReference type="Gene3D" id="2.60.40.10">
    <property type="entry name" value="Immunoglobulins"/>
    <property type="match status" value="2"/>
</dbReference>
<dbReference type="InterPro" id="IPR003599">
    <property type="entry name" value="Ig_sub"/>
</dbReference>
<dbReference type="PANTHER" id="PTHR21063:SF4">
    <property type="entry name" value="CD48 ANTIGEN-RELATED"/>
    <property type="match status" value="1"/>
</dbReference>
<sequence length="300" mass="34339">MFFCCLLACVPGVCTYYGVSQSVMEGESVTLPTGVETNKQKKLRWYFNDILIAEINGDLSFRCTDVQCKDSDKRFRNRLKLDHQTGSLTIKDTRTTDSGVYKLKTIRNSGDSVKIFIVTVHGESLRLCCCASVLPSLIFGTQIKIFLMKSESFLSLINTEEESAFVMEGDSVTLHTDVKTNQQEKIRWYFNDARIAQITGDLSYICTDVQCEDADERFRERLKLDHQTGSLTIKDTRTTDSGDYTLKTIRNSGDSVKIFIVTVHGESLREAFGIFHSMFLLCHFVRLIITVHFFFRFFQY</sequence>
<dbReference type="InterPro" id="IPR013783">
    <property type="entry name" value="Ig-like_fold"/>
</dbReference>
<keyword evidence="2" id="KW-0732">Signal</keyword>
<feature type="transmembrane region" description="Helical" evidence="1">
    <location>
        <begin position="274"/>
        <end position="295"/>
    </location>
</feature>